<accession>A0ABU3EFU9</accession>
<feature type="chain" id="PRO_5045685786" description="SCP domain-containing protein" evidence="1">
    <location>
        <begin position="28"/>
        <end position="147"/>
    </location>
</feature>
<keyword evidence="1" id="KW-0732">Signal</keyword>
<evidence type="ECO:0000313" key="3">
    <source>
        <dbReference type="Proteomes" id="UP001251085"/>
    </source>
</evidence>
<dbReference type="EMBL" id="JAVRQI010000011">
    <property type="protein sequence ID" value="MDT1063116.1"/>
    <property type="molecule type" value="Genomic_DNA"/>
</dbReference>
<reference evidence="3" key="1">
    <citation type="submission" date="2023-07" db="EMBL/GenBank/DDBJ databases">
        <title>Characterization of two Paracoccaceae strains isolated from Phycosphere and proposal of Xinfangfangia lacusdiani sp. nov.</title>
        <authorList>
            <person name="Deng Y."/>
            <person name="Zhang Y.Q."/>
        </authorList>
    </citation>
    <scope>NUCLEOTIDE SEQUENCE [LARGE SCALE GENOMIC DNA]</scope>
    <source>
        <strain evidence="3">CPCC 101403</strain>
    </source>
</reference>
<proteinExistence type="predicted"/>
<dbReference type="Proteomes" id="UP001251085">
    <property type="component" value="Unassembled WGS sequence"/>
</dbReference>
<evidence type="ECO:0008006" key="4">
    <source>
        <dbReference type="Google" id="ProtNLM"/>
    </source>
</evidence>
<feature type="signal peptide" evidence="1">
    <location>
        <begin position="1"/>
        <end position="27"/>
    </location>
</feature>
<keyword evidence="3" id="KW-1185">Reference proteome</keyword>
<gene>
    <name evidence="2" type="ORF">RM190_14660</name>
</gene>
<evidence type="ECO:0000256" key="1">
    <source>
        <dbReference type="SAM" id="SignalP"/>
    </source>
</evidence>
<sequence length="147" mass="15516">MPNSMTRSLLAATLAALVALPAGQAGATITPREENAGNPRGWSAVAGMDPRAVREMARSLPVSADAGPGQPWCDRNAEIESALRDEFDEHKVATNSRDTALWGSELMGTWTVVLERPDATSCIIASGIGFNSGESPQTYFVKVGLNS</sequence>
<evidence type="ECO:0000313" key="2">
    <source>
        <dbReference type="EMBL" id="MDT1063116.1"/>
    </source>
</evidence>
<protein>
    <recommendedName>
        <fullName evidence="4">SCP domain-containing protein</fullName>
    </recommendedName>
</protein>
<name>A0ABU3EFU9_9RHOB</name>
<organism evidence="2 3">
    <name type="scientific">Paracoccus broussonetiae</name>
    <dbReference type="NCBI Taxonomy" id="3075834"/>
    <lineage>
        <taxon>Bacteria</taxon>
        <taxon>Pseudomonadati</taxon>
        <taxon>Pseudomonadota</taxon>
        <taxon>Alphaproteobacteria</taxon>
        <taxon>Rhodobacterales</taxon>
        <taxon>Paracoccaceae</taxon>
        <taxon>Paracoccus</taxon>
    </lineage>
</organism>
<comment type="caution">
    <text evidence="2">The sequence shown here is derived from an EMBL/GenBank/DDBJ whole genome shotgun (WGS) entry which is preliminary data.</text>
</comment>